<gene>
    <name evidence="1" type="ORF">PEPS_10880</name>
</gene>
<reference evidence="1 2" key="1">
    <citation type="submission" date="2021-12" db="EMBL/GenBank/DDBJ databases">
        <title>Genome sequencing of bacteria with rrn-lacking chromosome and rrn-plasmid.</title>
        <authorList>
            <person name="Anda M."/>
            <person name="Iwasaki W."/>
        </authorList>
    </citation>
    <scope>NUCLEOTIDE SEQUENCE [LARGE SCALE GENOMIC DNA]</scope>
    <source>
        <strain evidence="1 2">NBRC 101262</strain>
    </source>
</reference>
<evidence type="ECO:0000313" key="2">
    <source>
        <dbReference type="Proteomes" id="UP001354989"/>
    </source>
</evidence>
<proteinExistence type="predicted"/>
<protein>
    <submittedName>
        <fullName evidence="1">Uncharacterized protein</fullName>
    </submittedName>
</protein>
<evidence type="ECO:0000313" key="1">
    <source>
        <dbReference type="EMBL" id="BDC98807.1"/>
    </source>
</evidence>
<dbReference type="EMBL" id="AP025292">
    <property type="protein sequence ID" value="BDC98807.1"/>
    <property type="molecule type" value="Genomic_DNA"/>
</dbReference>
<sequence length="34" mass="3947">MFNVMNEGSKGNQMSGSFVYNLSRMLYLMKFYGT</sequence>
<keyword evidence="2" id="KW-1185">Reference proteome</keyword>
<accession>A0ABM7VCY5</accession>
<dbReference type="Proteomes" id="UP001354989">
    <property type="component" value="Chromosome"/>
</dbReference>
<organism evidence="1 2">
    <name type="scientific">Persicobacter psychrovividus</name>
    <dbReference type="NCBI Taxonomy" id="387638"/>
    <lineage>
        <taxon>Bacteria</taxon>
        <taxon>Pseudomonadati</taxon>
        <taxon>Bacteroidota</taxon>
        <taxon>Cytophagia</taxon>
        <taxon>Cytophagales</taxon>
        <taxon>Persicobacteraceae</taxon>
        <taxon>Persicobacter</taxon>
    </lineage>
</organism>
<name>A0ABM7VCY5_9BACT</name>